<dbReference type="InterPro" id="IPR029495">
    <property type="entry name" value="NACHT-assoc"/>
</dbReference>
<reference evidence="10" key="1">
    <citation type="submission" date="2025-08" db="UniProtKB">
        <authorList>
            <consortium name="Ensembl"/>
        </authorList>
    </citation>
    <scope>IDENTIFICATION</scope>
</reference>
<dbReference type="InterPro" id="IPR003877">
    <property type="entry name" value="SPRY_dom"/>
</dbReference>
<dbReference type="InterPro" id="IPR041267">
    <property type="entry name" value="NLRP_HD2"/>
</dbReference>
<accession>A0A674AG93</accession>
<comment type="subcellular location">
    <subcellularLocation>
        <location evidence="1">Cytoplasm</location>
    </subcellularLocation>
</comment>
<dbReference type="SUPFAM" id="SSF49899">
    <property type="entry name" value="Concanavalin A-like lectins/glucanases"/>
    <property type="match status" value="1"/>
</dbReference>
<dbReference type="Proteomes" id="UP000472277">
    <property type="component" value="Unassembled WGS sequence"/>
</dbReference>
<dbReference type="PANTHER" id="PTHR24106">
    <property type="entry name" value="NACHT, LRR AND CARD DOMAINS-CONTAINING"/>
    <property type="match status" value="1"/>
</dbReference>
<dbReference type="FunFam" id="3.80.10.10:FF:000714">
    <property type="entry name" value="Si:ch211-149a19.3"/>
    <property type="match status" value="1"/>
</dbReference>
<dbReference type="Pfam" id="PF00622">
    <property type="entry name" value="SPRY"/>
    <property type="match status" value="1"/>
</dbReference>
<sequence length="976" mass="110966">MKSDWSMRHPIEFREGDFSTEQRVLSPELPEGFESQKQDKEVVDAEDEKQESSAREGALKITLHILRKMNQKELADTLEKYELAVICQSELKSNLKKKFQCVFEGIAKQGNPTILNKIYTELYITEGGTGEVNNEHELRQIETTTRKQARPETPIKCNDIFKPLTGQDKLIRTVLTKGVAGIGKTVSVQKFILDWAEGKANQDVQFIFSFPFRELNLIKGDKHTLIELLNHFSMETKQSRISNFDKYKVLFIFDGLDECRLPLDFQKNKICCDVTKSTSVDVLLTNLIKGNLLPSALRWITTRPASANKMPSECVDQVTEVRGFNDPQKEEYFRKRFSDEDLASRIISHIKTSRSLHIMCHIPVFCWISAIVLEHMLEHKREEMPKTLTEMYTHLVVFHTKQKNVKYLGKEETGPNWNKESILSLGKLAFQQLVKGNMIFYEEDLKEAGIDVNEASVYSGLCTQLFKEECGLYQDKVYCFVHLSIQEFLAAVYVYLSFINNNENLIDKLQTKDKSAVTFYKSAVDKALQSETGNLDLFLRFLLGLSLESNQKHLRGLLTKTRSSSQSPEETVKYIKEKIRENPSPERSINLFHCLNELNDHSLVKEIQRHVRSESLSRAKLSPAQWSALVFVLLTSEKELDVFDLKKYSRSEEGLLRLLPVVKASRAVLLSGCGVTEEGCASLVSALKSNPSHLRELDLSNNDLKDSGVKLLSAVLGNPHCKLETLRLSGCLVTEEGCASLASVLRSNPSHLRELDLSYNHPGDSGVRLLSAGLEDPHCRLEKLNVEHGGENRMKPGLRKYVCDLTLDPNTVNRHLSLSEENRKVTCRREEQPYPDHPERFENCRQVLCREGLTGRCYWEVERSGGAVIGVTYKGISRRGWGKDCWLGYNDKSWSLFCSDNSNSACHNNNTTIIDVSSSSSHRVGVYLDWPAGTLSFYRASSDTLTHLITFTSTFTEPLYPGFRVWWDGDSVSLCQ</sequence>
<dbReference type="InterPro" id="IPR006574">
    <property type="entry name" value="PRY"/>
</dbReference>
<keyword evidence="5" id="KW-0547">Nucleotide-binding</keyword>
<evidence type="ECO:0000313" key="11">
    <source>
        <dbReference type="Proteomes" id="UP000472277"/>
    </source>
</evidence>
<evidence type="ECO:0000313" key="10">
    <source>
        <dbReference type="Ensembl" id="ENSSTUP00000058288.1"/>
    </source>
</evidence>
<dbReference type="PRINTS" id="PR01407">
    <property type="entry name" value="BUTYPHLNCDUF"/>
</dbReference>
<dbReference type="Pfam" id="PF14484">
    <property type="entry name" value="FISNA"/>
    <property type="match status" value="1"/>
</dbReference>
<dbReference type="Pfam" id="PF17779">
    <property type="entry name" value="WHD_NOD2"/>
    <property type="match status" value="1"/>
</dbReference>
<dbReference type="Pfam" id="PF13516">
    <property type="entry name" value="LRR_6"/>
    <property type="match status" value="2"/>
</dbReference>
<dbReference type="InterPro" id="IPR001611">
    <property type="entry name" value="Leu-rich_rpt"/>
</dbReference>
<dbReference type="FunFam" id="3.40.50.300:FF:001524">
    <property type="entry name" value="Si:dkey-126g1.7"/>
    <property type="match status" value="1"/>
</dbReference>
<dbReference type="InterPro" id="IPR001870">
    <property type="entry name" value="B30.2/SPRY"/>
</dbReference>
<dbReference type="InParanoid" id="A0A674AG93"/>
<name>A0A674AG93_SALTR</name>
<dbReference type="GeneTree" id="ENSGT01150000286904"/>
<protein>
    <recommendedName>
        <fullName evidence="12">B30.2/SPRY domain-containing protein</fullName>
    </recommendedName>
</protein>
<feature type="compositionally biased region" description="Basic and acidic residues" evidence="7">
    <location>
        <begin position="34"/>
        <end position="43"/>
    </location>
</feature>
<keyword evidence="2" id="KW-0963">Cytoplasm</keyword>
<dbReference type="CDD" id="cd16040">
    <property type="entry name" value="SPRY_PRY_SNTX"/>
    <property type="match status" value="1"/>
</dbReference>
<keyword evidence="11" id="KW-1185">Reference proteome</keyword>
<evidence type="ECO:0000256" key="5">
    <source>
        <dbReference type="ARBA" id="ARBA00022741"/>
    </source>
</evidence>
<evidence type="ECO:0008006" key="12">
    <source>
        <dbReference type="Google" id="ProtNLM"/>
    </source>
</evidence>
<dbReference type="Gene3D" id="3.40.50.300">
    <property type="entry name" value="P-loop containing nucleotide triphosphate hydrolases"/>
    <property type="match status" value="1"/>
</dbReference>
<dbReference type="PROSITE" id="PS50837">
    <property type="entry name" value="NACHT"/>
    <property type="match status" value="1"/>
</dbReference>
<feature type="domain" description="NACHT" evidence="9">
    <location>
        <begin position="172"/>
        <end position="304"/>
    </location>
</feature>
<evidence type="ECO:0000256" key="4">
    <source>
        <dbReference type="ARBA" id="ARBA00022737"/>
    </source>
</evidence>
<dbReference type="Pfam" id="PF17776">
    <property type="entry name" value="NLRC4_HD2"/>
    <property type="match status" value="1"/>
</dbReference>
<dbReference type="PROSITE" id="PS51450">
    <property type="entry name" value="LRR"/>
    <property type="match status" value="1"/>
</dbReference>
<dbReference type="SMART" id="SM00368">
    <property type="entry name" value="LRR_RI"/>
    <property type="match status" value="4"/>
</dbReference>
<dbReference type="GO" id="GO:0005524">
    <property type="term" value="F:ATP binding"/>
    <property type="evidence" value="ECO:0007669"/>
    <property type="project" value="UniProtKB-KW"/>
</dbReference>
<organism evidence="10 11">
    <name type="scientific">Salmo trutta</name>
    <name type="common">Brown trout</name>
    <dbReference type="NCBI Taxonomy" id="8032"/>
    <lineage>
        <taxon>Eukaryota</taxon>
        <taxon>Metazoa</taxon>
        <taxon>Chordata</taxon>
        <taxon>Craniata</taxon>
        <taxon>Vertebrata</taxon>
        <taxon>Euteleostomi</taxon>
        <taxon>Actinopterygii</taxon>
        <taxon>Neopterygii</taxon>
        <taxon>Teleostei</taxon>
        <taxon>Protacanthopterygii</taxon>
        <taxon>Salmoniformes</taxon>
        <taxon>Salmonidae</taxon>
        <taxon>Salmoninae</taxon>
        <taxon>Salmo</taxon>
    </lineage>
</organism>
<evidence type="ECO:0000256" key="1">
    <source>
        <dbReference type="ARBA" id="ARBA00004496"/>
    </source>
</evidence>
<evidence type="ECO:0000256" key="6">
    <source>
        <dbReference type="ARBA" id="ARBA00022840"/>
    </source>
</evidence>
<dbReference type="Gene3D" id="2.60.120.920">
    <property type="match status" value="1"/>
</dbReference>
<keyword evidence="3" id="KW-0433">Leucine-rich repeat</keyword>
<dbReference type="SMART" id="SM01288">
    <property type="entry name" value="FISNA"/>
    <property type="match status" value="1"/>
</dbReference>
<feature type="region of interest" description="Disordered" evidence="7">
    <location>
        <begin position="1"/>
        <end position="54"/>
    </location>
</feature>
<dbReference type="OMA" id="CFEDLVS"/>
<dbReference type="FunFam" id="2.60.120.920:FF:000037">
    <property type="entry name" value="Si:dkey-191j3.2"/>
    <property type="match status" value="1"/>
</dbReference>
<dbReference type="AlphaFoldDB" id="A0A674AG93"/>
<dbReference type="SMART" id="SM00449">
    <property type="entry name" value="SPRY"/>
    <property type="match status" value="1"/>
</dbReference>
<reference evidence="10" key="2">
    <citation type="submission" date="2025-09" db="UniProtKB">
        <authorList>
            <consortium name="Ensembl"/>
        </authorList>
    </citation>
    <scope>IDENTIFICATION</scope>
</reference>
<dbReference type="Ensembl" id="ENSSTUT00000061164.1">
    <property type="protein sequence ID" value="ENSSTUP00000058288.1"/>
    <property type="gene ID" value="ENSSTUG00000024949.1"/>
</dbReference>
<dbReference type="GO" id="GO:0005737">
    <property type="term" value="C:cytoplasm"/>
    <property type="evidence" value="ECO:0007669"/>
    <property type="project" value="UniProtKB-SubCell"/>
</dbReference>
<evidence type="ECO:0000256" key="3">
    <source>
        <dbReference type="ARBA" id="ARBA00022614"/>
    </source>
</evidence>
<proteinExistence type="predicted"/>
<dbReference type="InterPro" id="IPR007111">
    <property type="entry name" value="NACHT_NTPase"/>
</dbReference>
<dbReference type="InterPro" id="IPR041075">
    <property type="entry name" value="NOD1/2_WH"/>
</dbReference>
<keyword evidence="4" id="KW-0677">Repeat</keyword>
<dbReference type="InterPro" id="IPR043136">
    <property type="entry name" value="B30.2/SPRY_sf"/>
</dbReference>
<dbReference type="PROSITE" id="PS50188">
    <property type="entry name" value="B302_SPRY"/>
    <property type="match status" value="1"/>
</dbReference>
<dbReference type="SUPFAM" id="SSF52047">
    <property type="entry name" value="RNI-like"/>
    <property type="match status" value="1"/>
</dbReference>
<dbReference type="Pfam" id="PF13765">
    <property type="entry name" value="PRY"/>
    <property type="match status" value="1"/>
</dbReference>
<dbReference type="InterPro" id="IPR051261">
    <property type="entry name" value="NLR"/>
</dbReference>
<evidence type="ECO:0000259" key="8">
    <source>
        <dbReference type="PROSITE" id="PS50188"/>
    </source>
</evidence>
<evidence type="ECO:0000256" key="7">
    <source>
        <dbReference type="SAM" id="MobiDB-lite"/>
    </source>
</evidence>
<dbReference type="InterPro" id="IPR013320">
    <property type="entry name" value="ConA-like_dom_sf"/>
</dbReference>
<dbReference type="InterPro" id="IPR003879">
    <property type="entry name" value="Butyrophylin_SPRY"/>
</dbReference>
<dbReference type="InterPro" id="IPR027417">
    <property type="entry name" value="P-loop_NTPase"/>
</dbReference>
<dbReference type="InterPro" id="IPR032675">
    <property type="entry name" value="LRR_dom_sf"/>
</dbReference>
<feature type="domain" description="B30.2/SPRY" evidence="8">
    <location>
        <begin position="785"/>
        <end position="976"/>
    </location>
</feature>
<dbReference type="SMART" id="SM00589">
    <property type="entry name" value="PRY"/>
    <property type="match status" value="1"/>
</dbReference>
<keyword evidence="6" id="KW-0067">ATP-binding</keyword>
<evidence type="ECO:0000256" key="2">
    <source>
        <dbReference type="ARBA" id="ARBA00022490"/>
    </source>
</evidence>
<feature type="compositionally biased region" description="Basic and acidic residues" evidence="7">
    <location>
        <begin position="1"/>
        <end position="17"/>
    </location>
</feature>
<dbReference type="Gene3D" id="3.80.10.10">
    <property type="entry name" value="Ribonuclease Inhibitor"/>
    <property type="match status" value="1"/>
</dbReference>
<evidence type="ECO:0000259" key="9">
    <source>
        <dbReference type="PROSITE" id="PS50837"/>
    </source>
</evidence>
<dbReference type="Pfam" id="PF05729">
    <property type="entry name" value="NACHT"/>
    <property type="match status" value="1"/>
</dbReference>